<protein>
    <recommendedName>
        <fullName evidence="4">DUF5329 domain-containing protein</fullName>
    </recommendedName>
</protein>
<evidence type="ECO:0000313" key="2">
    <source>
        <dbReference type="EMBL" id="KAF1687540.1"/>
    </source>
</evidence>
<dbReference type="EMBL" id="MWIP01000002">
    <property type="protein sequence ID" value="KAF1687540.1"/>
    <property type="molecule type" value="Genomic_DNA"/>
</dbReference>
<dbReference type="AlphaFoldDB" id="A0A7V8K890"/>
<evidence type="ECO:0000313" key="3">
    <source>
        <dbReference type="Proteomes" id="UP000462066"/>
    </source>
</evidence>
<gene>
    <name evidence="2" type="ORF">B1992_02420</name>
</gene>
<feature type="chain" id="PRO_5031281855" description="DUF5329 domain-containing protein" evidence="1">
    <location>
        <begin position="20"/>
        <end position="121"/>
    </location>
</feature>
<reference evidence="2 3" key="1">
    <citation type="submission" date="2017-10" db="EMBL/GenBank/DDBJ databases">
        <title>Whole genome sequencing of Pseudoxanthomonas broegbernensis DSM 12573(T).</title>
        <authorList>
            <person name="Kumar S."/>
            <person name="Bansal K."/>
            <person name="Kaur A."/>
            <person name="Patil P."/>
            <person name="Sharma S."/>
            <person name="Patil P.B."/>
        </authorList>
    </citation>
    <scope>NUCLEOTIDE SEQUENCE [LARGE SCALE GENOMIC DNA]</scope>
    <source>
        <strain evidence="2 3">DSM 12573</strain>
    </source>
</reference>
<organism evidence="2 3">
    <name type="scientific">Pseudoxanthomonas broegbernensis</name>
    <dbReference type="NCBI Taxonomy" id="83619"/>
    <lineage>
        <taxon>Bacteria</taxon>
        <taxon>Pseudomonadati</taxon>
        <taxon>Pseudomonadota</taxon>
        <taxon>Gammaproteobacteria</taxon>
        <taxon>Lysobacterales</taxon>
        <taxon>Lysobacteraceae</taxon>
        <taxon>Pseudoxanthomonas</taxon>
    </lineage>
</organism>
<sequence length="121" mass="12873">MAAALLALAACAATTQAGAADAGAADAEIRALIGQLEGSACRFQRNGRWHDARQAQAHLLRKYDAARRRGLSPDAEAFIEHAASRSSLSGRAYRVACPGQAERNAGEWFAERLAASRRAPR</sequence>
<dbReference type="Pfam" id="PF17263">
    <property type="entry name" value="DUF5329"/>
    <property type="match status" value="1"/>
</dbReference>
<feature type="signal peptide" evidence="1">
    <location>
        <begin position="1"/>
        <end position="19"/>
    </location>
</feature>
<evidence type="ECO:0000256" key="1">
    <source>
        <dbReference type="SAM" id="SignalP"/>
    </source>
</evidence>
<evidence type="ECO:0008006" key="4">
    <source>
        <dbReference type="Google" id="ProtNLM"/>
    </source>
</evidence>
<name>A0A7V8K890_9GAMM</name>
<accession>A0A7V8K890</accession>
<dbReference type="RefSeq" id="WP_162309867.1">
    <property type="nucleotide sequence ID" value="NZ_JACHGU010000002.1"/>
</dbReference>
<keyword evidence="3" id="KW-1185">Reference proteome</keyword>
<keyword evidence="1" id="KW-0732">Signal</keyword>
<dbReference type="InterPro" id="IPR035242">
    <property type="entry name" value="DUF5329"/>
</dbReference>
<dbReference type="Proteomes" id="UP000462066">
    <property type="component" value="Unassembled WGS sequence"/>
</dbReference>
<comment type="caution">
    <text evidence="2">The sequence shown here is derived from an EMBL/GenBank/DDBJ whole genome shotgun (WGS) entry which is preliminary data.</text>
</comment>
<proteinExistence type="predicted"/>